<gene>
    <name evidence="1" type="ORF">QFW77_02695</name>
</gene>
<dbReference type="EMBL" id="JARXRM010000012">
    <property type="protein sequence ID" value="MDH5821903.1"/>
    <property type="molecule type" value="Genomic_DNA"/>
</dbReference>
<comment type="caution">
    <text evidence="1">The sequence shown here is derived from an EMBL/GenBank/DDBJ whole genome shotgun (WGS) entry which is preliminary data.</text>
</comment>
<sequence length="118" mass="13346">MGDETYQIDHDHPIPDLGVIDVNTVKNGGGSDLFIVIADPLSGDRRSLERLLRKVEVYLEFIKTDQFRRESGVPTPKNTSIIVKINRDSDRLAFDLLERNKPWVKNNGATLVVDTDLK</sequence>
<reference evidence="1 2" key="1">
    <citation type="submission" date="2023-04" db="EMBL/GenBank/DDBJ databases">
        <title>Luteimonas endophyticus RD2P54.</title>
        <authorList>
            <person name="Sun J.-Q."/>
        </authorList>
    </citation>
    <scope>NUCLEOTIDE SEQUENCE [LARGE SCALE GENOMIC DNA]</scope>
    <source>
        <strain evidence="1 2">RD2P54</strain>
    </source>
</reference>
<dbReference type="Proteomes" id="UP001156940">
    <property type="component" value="Unassembled WGS sequence"/>
</dbReference>
<accession>A0ABT6J6T5</accession>
<evidence type="ECO:0000313" key="2">
    <source>
        <dbReference type="Proteomes" id="UP001156940"/>
    </source>
</evidence>
<dbReference type="RefSeq" id="WP_280572706.1">
    <property type="nucleotide sequence ID" value="NZ_JARXRM010000012.1"/>
</dbReference>
<protein>
    <submittedName>
        <fullName evidence="1">Uncharacterized protein</fullName>
    </submittedName>
</protein>
<proteinExistence type="predicted"/>
<name>A0ABT6J6T5_9GAMM</name>
<evidence type="ECO:0000313" key="1">
    <source>
        <dbReference type="EMBL" id="MDH5821903.1"/>
    </source>
</evidence>
<organism evidence="1 2">
    <name type="scientific">Luteimonas endophytica</name>
    <dbReference type="NCBI Taxonomy" id="3042023"/>
    <lineage>
        <taxon>Bacteria</taxon>
        <taxon>Pseudomonadati</taxon>
        <taxon>Pseudomonadota</taxon>
        <taxon>Gammaproteobacteria</taxon>
        <taxon>Lysobacterales</taxon>
        <taxon>Lysobacteraceae</taxon>
        <taxon>Luteimonas</taxon>
    </lineage>
</organism>
<keyword evidence="2" id="KW-1185">Reference proteome</keyword>